<dbReference type="GO" id="GO:0031956">
    <property type="term" value="F:medium-chain fatty acid-CoA ligase activity"/>
    <property type="evidence" value="ECO:0007669"/>
    <property type="project" value="TreeGrafter"/>
</dbReference>
<dbReference type="HOGENOM" id="CLU_000022_59_7_11"/>
<dbReference type="InterPro" id="IPR042099">
    <property type="entry name" value="ANL_N_sf"/>
</dbReference>
<sequence length="575" mass="62836">MSVTVVKGLHPQERVEEFVSRGWWTDETGDGLFRTRVAAHPDRLAIVDPANRQDLVGSAPRRLTWRDLDGEVTHLAARLLELGVTAGDVVGVQLPNTAELAEVYLAAWTIGAAVSPLAMQYREHEVVTMASAAGMKVLVTAERFGDRAMAAEAVAAQTRIPSLAAVLAYGAELTAASSVEGAVVVVPQAASDADRRAVEQHRDQHPSDPNRLATICWTSGTESAPKGVMRAHYDWMLFSWCTVDAPRIVEDDVILNTFPIINMAGINGMLLPWLRTGATMVQHHPFDMTTFFAQIAQERVTYTLAPPALLWMLLNNEELLAKIDLSSVTRIGSGSAPLQPAMVHGWQERHGIGIINFFGSNEGICLLSSLEDFPDPDDRAQYFPRYGHHGTSWTGNAAEWTRIKLVDQSTGEEVTEPGRPGELFIGGPQLFAGYVGGARLADLLDDDGMLRTGDIFEIAGDDDQFLKYVDRSKDMVIRGGMNIAPAELEGLVAQHPAVAEVAIIGDPDEMLGERVAAVVALRPDATLTLDELVEFLRGHKIASYKLPERLEVRDALPRNPVGKLLKRELRQEVAR</sequence>
<name>A0A0A1DSU7_NOCSI</name>
<proteinExistence type="inferred from homology"/>
<dbReference type="Pfam" id="PF00501">
    <property type="entry name" value="AMP-binding"/>
    <property type="match status" value="1"/>
</dbReference>
<dbReference type="EC" id="2.7.7.58" evidence="3"/>
<keyword evidence="4" id="KW-1185">Reference proteome</keyword>
<dbReference type="GO" id="GO:0016779">
    <property type="term" value="F:nucleotidyltransferase activity"/>
    <property type="evidence" value="ECO:0007669"/>
    <property type="project" value="UniProtKB-KW"/>
</dbReference>
<dbReference type="EMBL" id="CP009896">
    <property type="protein sequence ID" value="AIY19613.2"/>
    <property type="molecule type" value="Genomic_DNA"/>
</dbReference>
<dbReference type="GO" id="GO:0006631">
    <property type="term" value="P:fatty acid metabolic process"/>
    <property type="evidence" value="ECO:0007669"/>
    <property type="project" value="TreeGrafter"/>
</dbReference>
<dbReference type="Pfam" id="PF13193">
    <property type="entry name" value="AMP-binding_C"/>
    <property type="match status" value="1"/>
</dbReference>
<dbReference type="PANTHER" id="PTHR43201:SF5">
    <property type="entry name" value="MEDIUM-CHAIN ACYL-COA LIGASE ACSF2, MITOCHONDRIAL"/>
    <property type="match status" value="1"/>
</dbReference>
<keyword evidence="3" id="KW-0548">Nucleotidyltransferase</keyword>
<dbReference type="Proteomes" id="UP000030300">
    <property type="component" value="Chromosome"/>
</dbReference>
<dbReference type="eggNOG" id="COG0318">
    <property type="taxonomic scope" value="Bacteria"/>
</dbReference>
<reference evidence="3 4" key="1">
    <citation type="journal article" date="2015" name="Genome Announc.">
        <title>Complete Genome Sequence of Steroid-Transforming Nocardioides simplex VKM Ac-2033D.</title>
        <authorList>
            <person name="Shtratnikova V.Y."/>
            <person name="Schelkunov M.I."/>
            <person name="Pekov Y.A."/>
            <person name="Fokina V.V."/>
            <person name="Logacheva M.D."/>
            <person name="Sokolov S.L."/>
            <person name="Bragin E.Y."/>
            <person name="Ashapkin V.V."/>
            <person name="Donova M.V."/>
        </authorList>
    </citation>
    <scope>NUCLEOTIDE SEQUENCE [LARGE SCALE GENOMIC DNA]</scope>
    <source>
        <strain evidence="3 4">VKM Ac-2033D</strain>
    </source>
</reference>
<dbReference type="SUPFAM" id="SSF56801">
    <property type="entry name" value="Acetyl-CoA synthetase-like"/>
    <property type="match status" value="1"/>
</dbReference>
<gene>
    <name evidence="3" type="ORF">KR76_00380</name>
</gene>
<comment type="similarity">
    <text evidence="1">Belongs to the ATP-dependent AMP-binding enzyme family.</text>
</comment>
<dbReference type="PANTHER" id="PTHR43201">
    <property type="entry name" value="ACYL-COA SYNTHETASE"/>
    <property type="match status" value="1"/>
</dbReference>
<dbReference type="STRING" id="2045.KR76_00380"/>
<evidence type="ECO:0000313" key="3">
    <source>
        <dbReference type="EMBL" id="AIY19613.2"/>
    </source>
</evidence>
<dbReference type="PROSITE" id="PS00455">
    <property type="entry name" value="AMP_BINDING"/>
    <property type="match status" value="1"/>
</dbReference>
<dbReference type="KEGG" id="psim:KR76_00380"/>
<dbReference type="InterPro" id="IPR045851">
    <property type="entry name" value="AMP-bd_C_sf"/>
</dbReference>
<dbReference type="GeneID" id="96607464"/>
<dbReference type="Gene3D" id="3.30.300.30">
    <property type="match status" value="1"/>
</dbReference>
<evidence type="ECO:0000313" key="4">
    <source>
        <dbReference type="Proteomes" id="UP000030300"/>
    </source>
</evidence>
<dbReference type="AlphaFoldDB" id="A0A0A1DSU7"/>
<evidence type="ECO:0000256" key="1">
    <source>
        <dbReference type="ARBA" id="ARBA00006432"/>
    </source>
</evidence>
<keyword evidence="3" id="KW-0808">Transferase</keyword>
<protein>
    <submittedName>
        <fullName evidence="3">2,3-dihydroxybenzoate-AMP ligase</fullName>
        <ecNumber evidence="3">2.7.7.58</ecNumber>
    </submittedName>
</protein>
<keyword evidence="2 3" id="KW-0436">Ligase</keyword>
<organism evidence="3 4">
    <name type="scientific">Nocardioides simplex</name>
    <name type="common">Arthrobacter simplex</name>
    <dbReference type="NCBI Taxonomy" id="2045"/>
    <lineage>
        <taxon>Bacteria</taxon>
        <taxon>Bacillati</taxon>
        <taxon>Actinomycetota</taxon>
        <taxon>Actinomycetes</taxon>
        <taxon>Propionibacteriales</taxon>
        <taxon>Nocardioidaceae</taxon>
        <taxon>Pimelobacter</taxon>
    </lineage>
</organism>
<evidence type="ECO:0000256" key="2">
    <source>
        <dbReference type="ARBA" id="ARBA00022598"/>
    </source>
</evidence>
<dbReference type="InterPro" id="IPR020845">
    <property type="entry name" value="AMP-binding_CS"/>
</dbReference>
<dbReference type="RefSeq" id="WP_235319084.1">
    <property type="nucleotide sequence ID" value="NZ_BJMC01000016.1"/>
</dbReference>
<dbReference type="InterPro" id="IPR025110">
    <property type="entry name" value="AMP-bd_C"/>
</dbReference>
<dbReference type="Gene3D" id="3.40.50.12780">
    <property type="entry name" value="N-terminal domain of ligase-like"/>
    <property type="match status" value="1"/>
</dbReference>
<dbReference type="InterPro" id="IPR000873">
    <property type="entry name" value="AMP-dep_synth/lig_dom"/>
</dbReference>
<accession>A0A0A1DSU7</accession>